<dbReference type="RefSeq" id="WP_073586130.1">
    <property type="nucleotide sequence ID" value="NZ_AP024898.1"/>
</dbReference>
<dbReference type="GO" id="GO:0016787">
    <property type="term" value="F:hydrolase activity"/>
    <property type="evidence" value="ECO:0007669"/>
    <property type="project" value="UniProtKB-ARBA"/>
</dbReference>
<dbReference type="PANTHER" id="PTHR10151:SF120">
    <property type="entry name" value="BIS(5'-ADENOSYL)-TRIPHOSPHATASE"/>
    <property type="match status" value="1"/>
</dbReference>
<name>A0A1M7Z1Y9_9VIBR</name>
<dbReference type="EMBL" id="FRFG01000074">
    <property type="protein sequence ID" value="SHO58686.1"/>
    <property type="molecule type" value="Genomic_DNA"/>
</dbReference>
<dbReference type="Gene3D" id="3.40.720.10">
    <property type="entry name" value="Alkaline Phosphatase, subunit A"/>
    <property type="match status" value="1"/>
</dbReference>
<dbReference type="Pfam" id="PF01663">
    <property type="entry name" value="Phosphodiest"/>
    <property type="match status" value="2"/>
</dbReference>
<dbReference type="InterPro" id="IPR017850">
    <property type="entry name" value="Alkaline_phosphatase_core_sf"/>
</dbReference>
<keyword evidence="2" id="KW-1185">Reference proteome</keyword>
<dbReference type="Proteomes" id="UP000184600">
    <property type="component" value="Unassembled WGS sequence"/>
</dbReference>
<protein>
    <submittedName>
        <fullName evidence="1">Type I phosphodiesterase / nucleotide pyrophosphatase</fullName>
    </submittedName>
</protein>
<evidence type="ECO:0000313" key="1">
    <source>
        <dbReference type="EMBL" id="SHO58686.1"/>
    </source>
</evidence>
<dbReference type="AlphaFoldDB" id="A0A1M7Z1Y9"/>
<reference evidence="2" key="1">
    <citation type="submission" date="2016-12" db="EMBL/GenBank/DDBJ databases">
        <authorList>
            <person name="Rodrigo-Torres L."/>
            <person name="Arahal R.D."/>
            <person name="Lucena T."/>
        </authorList>
    </citation>
    <scope>NUCLEOTIDE SEQUENCE [LARGE SCALE GENOMIC DNA]</scope>
</reference>
<gene>
    <name evidence="1" type="ORF">VQ7734_04458</name>
</gene>
<dbReference type="PANTHER" id="PTHR10151">
    <property type="entry name" value="ECTONUCLEOTIDE PYROPHOSPHATASE/PHOSPHODIESTERASE"/>
    <property type="match status" value="1"/>
</dbReference>
<dbReference type="InterPro" id="IPR002591">
    <property type="entry name" value="Phosphodiest/P_Trfase"/>
</dbReference>
<accession>A0A1M7Z1Y9</accession>
<proteinExistence type="predicted"/>
<sequence>MKVKQNNQVILVIIDGLAYDTATDCMGYLQSLVEQRQATLYQLQSELPSLSRPLYETILTGTSPLEHGVLHNQIVRRSTEESVFSLARQAGLTTAAAAYHWFSELYNTAPFIPERDRLTNNPSLLIQHGLFYHEDHYPDSHLFCDAEILRQTYQPDFLLVHPMNTDDAGHKAGYDSGLYRNTVRRADVGLSGYLHRWRAEGYQILVTSDHGMNNDHSHGGTLAMERLVPLYVIGDGWSHNDDCR</sequence>
<dbReference type="SUPFAM" id="SSF53649">
    <property type="entry name" value="Alkaline phosphatase-like"/>
    <property type="match status" value="1"/>
</dbReference>
<dbReference type="OrthoDB" id="9771966at2"/>
<organism evidence="1 2">
    <name type="scientific">Vibrio quintilis</name>
    <dbReference type="NCBI Taxonomy" id="1117707"/>
    <lineage>
        <taxon>Bacteria</taxon>
        <taxon>Pseudomonadati</taxon>
        <taxon>Pseudomonadota</taxon>
        <taxon>Gammaproteobacteria</taxon>
        <taxon>Vibrionales</taxon>
        <taxon>Vibrionaceae</taxon>
        <taxon>Vibrio</taxon>
    </lineage>
</organism>
<evidence type="ECO:0000313" key="2">
    <source>
        <dbReference type="Proteomes" id="UP000184600"/>
    </source>
</evidence>
<dbReference type="STRING" id="1117707.VQ7734_04458"/>